<feature type="transmembrane region" description="Helical" evidence="1">
    <location>
        <begin position="565"/>
        <end position="587"/>
    </location>
</feature>
<name>A0ABZ0TZR3_9SPHI</name>
<dbReference type="RefSeq" id="WP_321566111.1">
    <property type="nucleotide sequence ID" value="NZ_CP139558.1"/>
</dbReference>
<feature type="transmembrane region" description="Helical" evidence="1">
    <location>
        <begin position="901"/>
        <end position="922"/>
    </location>
</feature>
<accession>A0ABZ0TZR3</accession>
<proteinExistence type="predicted"/>
<sequence length="1320" mass="151532">MLSNLFSFSRNQRVVMVTVLFLIAVGSVYFLKYVPDRQRELEEKQYRGLQNIENNIARKIDNSFALLRTLSNAYIKNDTAYDSAAVRQYIDNYPRENFALSIDTSGKYYKRVDRKADSSAVEFNNTELIIRLSNKNVRVNMTYTLKQFMDPLLSKDIFNEYIIFNDTKVIQQTFPSGITTITNDSLKIEKTGFAKGQIKNVTISGTAYKLFMQQLNLNTTSSIVIAGLLTKENYDAEKNKLPEAGVLFLLTIAMAGIISLPWIKLYQIGNKDRLTWADGLFSFGVSMLLMSILFFAFFSYNSNNRRRGAADTKISGKALSDHIKHAFTSEIEKTYCALEEADILINQKKQANLNSKMVTDSFGTGLKQLAKKISINQVYALDKNGMEIYNWAPEAVSSPPGDFSNRAYYLSLKDGNPYYLKDNVRAEFTLEQVVSWTTGKFTTVMAKKSMFKDAIPYIAVAFNLSCFEHDVLPAGFLYAVVNEQGQVLYHQNASRQLNENLFSEFSNHTVLKAAIEARNDVFFMTGYAGKDYNAFVSPIKGLPYYLVILEDHTFSGIRDINNFCFSYFMLFGFFLLLAAEFLIVFIVSYKKRYYQKQYFDISWIGPNEHFHKQYNIAAAGNIGAIILLIAIYYWTTFLQYLFILLITATMITCFLNYLYRKVYQKDHDKPSAILKKNALTALLIITIILNVYAARLTDYLPVAIFQLAFGLLLLAIPKIYRRGENADWLKKTTTWDYSCSFSLMIFTRLIVTSGLPVVAFFIATSIYEVKLVTRYRHTEFVKSIQKDTSQSLDKLNLNKIYFDSIWVDKAETFSGNPNIRRASDEVYSSWLFNKLMIGADELIPEIKELDHNAADSSRIYSSLFAQGRGESYFHYKTNSRFYVASTSLLYRLPNPFDPEEWFSGLVYWLIFLSALGGFWFVLHHVLRKLFALNLTSETYWDDIDSLLLTHDELNPLVFLIGSPGSGKLTKVKKLIEKSAINGKNGDPIIYNPQDPSLDTFFIADMILLPNDGENGVWDDILTEMDKEKYQLIIINHFEYDIKNTKTNNLKLNFLESLLQKNKSKLLVISTVHPVNFLDSLNQQNNENTTSDRQPEHDLERWHVLLGHFNIAIERLKNCELNFTKDTPEWEKMLLYETRNSHFLQRLRKPVLTIMKEKDKKAPGSVDGESLSAKLGVTSHYFYMYVWQSLTKEEKFLLYDLAEDGLVNPYDDYNLTLLISKGLIIREYNILKIFNNEFRNFILTAIGHAEALQIQEQIKDTGNWSKLKTPLLLLILAVLVFLFTSQKETYSTLLKYLAIVTTGVPIVLNAFSALKSKPKEG</sequence>
<reference evidence="2 3" key="1">
    <citation type="submission" date="2023-11" db="EMBL/GenBank/DDBJ databases">
        <title>Analysis of the Genomes of Mucilaginibacter gossypii cycad 4 and M. sabulilitoris SNA2: microbes with the potential for plant growth promotion.</title>
        <authorList>
            <person name="Hirsch A.M."/>
            <person name="Humm E."/>
            <person name="Rubbi M."/>
            <person name="Del Vecchio G."/>
            <person name="Ha S.M."/>
            <person name="Pellegrini M."/>
            <person name="Gunsalus R.P."/>
        </authorList>
    </citation>
    <scope>NUCLEOTIDE SEQUENCE [LARGE SCALE GENOMIC DNA]</scope>
    <source>
        <strain evidence="2 3">SNA2</strain>
    </source>
</reference>
<keyword evidence="1" id="KW-0812">Transmembrane</keyword>
<evidence type="ECO:0000256" key="1">
    <source>
        <dbReference type="SAM" id="Phobius"/>
    </source>
</evidence>
<keyword evidence="1" id="KW-0472">Membrane</keyword>
<dbReference type="Proteomes" id="UP001324380">
    <property type="component" value="Chromosome"/>
</dbReference>
<organism evidence="2 3">
    <name type="scientific">Mucilaginibacter sabulilitoris</name>
    <dbReference type="NCBI Taxonomy" id="1173583"/>
    <lineage>
        <taxon>Bacteria</taxon>
        <taxon>Pseudomonadati</taxon>
        <taxon>Bacteroidota</taxon>
        <taxon>Sphingobacteriia</taxon>
        <taxon>Sphingobacteriales</taxon>
        <taxon>Sphingobacteriaceae</taxon>
        <taxon>Mucilaginibacter</taxon>
    </lineage>
</organism>
<feature type="transmembrane region" description="Helical" evidence="1">
    <location>
        <begin position="741"/>
        <end position="767"/>
    </location>
</feature>
<feature type="transmembrane region" description="Helical" evidence="1">
    <location>
        <begin position="275"/>
        <end position="298"/>
    </location>
</feature>
<keyword evidence="3" id="KW-1185">Reference proteome</keyword>
<evidence type="ECO:0000313" key="2">
    <source>
        <dbReference type="EMBL" id="WPU97025.1"/>
    </source>
</evidence>
<gene>
    <name evidence="2" type="ORF">SNE25_16000</name>
</gene>
<evidence type="ECO:0000313" key="3">
    <source>
        <dbReference type="Proteomes" id="UP001324380"/>
    </source>
</evidence>
<feature type="transmembrane region" description="Helical" evidence="1">
    <location>
        <begin position="244"/>
        <end position="263"/>
    </location>
</feature>
<dbReference type="EMBL" id="CP139558">
    <property type="protein sequence ID" value="WPU97025.1"/>
    <property type="molecule type" value="Genomic_DNA"/>
</dbReference>
<feature type="transmembrane region" description="Helical" evidence="1">
    <location>
        <begin position="614"/>
        <end position="634"/>
    </location>
</feature>
<feature type="transmembrane region" description="Helical" evidence="1">
    <location>
        <begin position="700"/>
        <end position="720"/>
    </location>
</feature>
<feature type="transmembrane region" description="Helical" evidence="1">
    <location>
        <begin position="1266"/>
        <end position="1283"/>
    </location>
</feature>
<feature type="transmembrane region" description="Helical" evidence="1">
    <location>
        <begin position="1295"/>
        <end position="1313"/>
    </location>
</feature>
<feature type="transmembrane region" description="Helical" evidence="1">
    <location>
        <begin position="640"/>
        <end position="658"/>
    </location>
</feature>
<protein>
    <submittedName>
        <fullName evidence="2">Cache domain-containing protein</fullName>
    </submittedName>
</protein>
<keyword evidence="1" id="KW-1133">Transmembrane helix</keyword>
<feature type="transmembrane region" description="Helical" evidence="1">
    <location>
        <begin position="678"/>
        <end position="694"/>
    </location>
</feature>